<reference evidence="2 3" key="1">
    <citation type="submission" date="2013-11" db="EMBL/GenBank/DDBJ databases">
        <title>The Genome Sequence of Phytophthora parasitica P1976.</title>
        <authorList>
            <consortium name="The Broad Institute Genomics Platform"/>
            <person name="Russ C."/>
            <person name="Tyler B."/>
            <person name="Panabieres F."/>
            <person name="Shan W."/>
            <person name="Tripathy S."/>
            <person name="Grunwald N."/>
            <person name="Machado M."/>
            <person name="Johnson C.S."/>
            <person name="Walker B."/>
            <person name="Young S."/>
            <person name="Zeng Q."/>
            <person name="Gargeya S."/>
            <person name="Fitzgerald M."/>
            <person name="Haas B."/>
            <person name="Abouelleil A."/>
            <person name="Allen A.W."/>
            <person name="Alvarado L."/>
            <person name="Arachchi H.M."/>
            <person name="Berlin A.M."/>
            <person name="Chapman S.B."/>
            <person name="Gainer-Dewar J."/>
            <person name="Goldberg J."/>
            <person name="Griggs A."/>
            <person name="Gujja S."/>
            <person name="Hansen M."/>
            <person name="Howarth C."/>
            <person name="Imamovic A."/>
            <person name="Ireland A."/>
            <person name="Larimer J."/>
            <person name="McCowan C."/>
            <person name="Murphy C."/>
            <person name="Pearson M."/>
            <person name="Poon T.W."/>
            <person name="Priest M."/>
            <person name="Roberts A."/>
            <person name="Saif S."/>
            <person name="Shea T."/>
            <person name="Sisk P."/>
            <person name="Sykes S."/>
            <person name="Wortman J."/>
            <person name="Nusbaum C."/>
            <person name="Birren B."/>
        </authorList>
    </citation>
    <scope>NUCLEOTIDE SEQUENCE [LARGE SCALE GENOMIC DNA]</scope>
    <source>
        <strain evidence="2 3">P1976</strain>
    </source>
</reference>
<feature type="region of interest" description="Disordered" evidence="1">
    <location>
        <begin position="1"/>
        <end position="32"/>
    </location>
</feature>
<dbReference type="Proteomes" id="UP000028582">
    <property type="component" value="Unassembled WGS sequence"/>
</dbReference>
<dbReference type="EMBL" id="ANJA01001598">
    <property type="protein sequence ID" value="ETO76174.1"/>
    <property type="molecule type" value="Genomic_DNA"/>
</dbReference>
<evidence type="ECO:0000313" key="3">
    <source>
        <dbReference type="Proteomes" id="UP000028582"/>
    </source>
</evidence>
<organism evidence="2 3">
    <name type="scientific">Phytophthora nicotianae P1976</name>
    <dbReference type="NCBI Taxonomy" id="1317066"/>
    <lineage>
        <taxon>Eukaryota</taxon>
        <taxon>Sar</taxon>
        <taxon>Stramenopiles</taxon>
        <taxon>Oomycota</taxon>
        <taxon>Peronosporomycetes</taxon>
        <taxon>Peronosporales</taxon>
        <taxon>Peronosporaceae</taxon>
        <taxon>Phytophthora</taxon>
    </lineage>
</organism>
<evidence type="ECO:0000313" key="2">
    <source>
        <dbReference type="EMBL" id="ETO76174.1"/>
    </source>
</evidence>
<gene>
    <name evidence="2" type="ORF">F444_08440</name>
</gene>
<dbReference type="AlphaFoldDB" id="A0A081ABB3"/>
<comment type="caution">
    <text evidence="2">The sequence shown here is derived from an EMBL/GenBank/DDBJ whole genome shotgun (WGS) entry which is preliminary data.</text>
</comment>
<accession>A0A081ABB3</accession>
<sequence>MRRVWEGQLADTPRQSQRGNRCGLQDGYASRR</sequence>
<protein>
    <submittedName>
        <fullName evidence="2">Uncharacterized protein</fullName>
    </submittedName>
</protein>
<name>A0A081ABB3_PHYNI</name>
<proteinExistence type="predicted"/>
<evidence type="ECO:0000256" key="1">
    <source>
        <dbReference type="SAM" id="MobiDB-lite"/>
    </source>
</evidence>